<comment type="catalytic activity">
    <reaction evidence="14">
        <text>ATP + H2O = ADP + phosphate + H(+)</text>
        <dbReference type="Rhea" id="RHEA:13065"/>
        <dbReference type="ChEBI" id="CHEBI:15377"/>
        <dbReference type="ChEBI" id="CHEBI:15378"/>
        <dbReference type="ChEBI" id="CHEBI:30616"/>
        <dbReference type="ChEBI" id="CHEBI:43474"/>
        <dbReference type="ChEBI" id="CHEBI:456216"/>
        <dbReference type="EC" id="5.6.2.4"/>
    </reaction>
</comment>
<name>A0ABY4MZL5_9MICO</name>
<keyword evidence="11" id="KW-0413">Isomerase</keyword>
<dbReference type="InterPro" id="IPR027417">
    <property type="entry name" value="P-loop_NTPase"/>
</dbReference>
<dbReference type="InterPro" id="IPR000212">
    <property type="entry name" value="DNA_helicase_UvrD/REP"/>
</dbReference>
<organism evidence="18">
    <name type="scientific">Gulosibacter sediminis</name>
    <dbReference type="NCBI Taxonomy" id="1729695"/>
    <lineage>
        <taxon>Bacteria</taxon>
        <taxon>Bacillati</taxon>
        <taxon>Actinomycetota</taxon>
        <taxon>Actinomycetes</taxon>
        <taxon>Micrococcales</taxon>
        <taxon>Microbacteriaceae</taxon>
        <taxon>Gulosibacter</taxon>
    </lineage>
</organism>
<evidence type="ECO:0000256" key="2">
    <source>
        <dbReference type="ARBA" id="ARBA00022722"/>
    </source>
</evidence>
<dbReference type="SUPFAM" id="SSF52540">
    <property type="entry name" value="P-loop containing nucleoside triphosphate hydrolases"/>
    <property type="match status" value="1"/>
</dbReference>
<feature type="binding site" evidence="15">
    <location>
        <begin position="42"/>
        <end position="49"/>
    </location>
    <ligand>
        <name>ATP</name>
        <dbReference type="ChEBI" id="CHEBI:30616"/>
    </ligand>
</feature>
<evidence type="ECO:0000256" key="14">
    <source>
        <dbReference type="ARBA" id="ARBA00048988"/>
    </source>
</evidence>
<dbReference type="Gene3D" id="3.90.320.10">
    <property type="match status" value="1"/>
</dbReference>
<evidence type="ECO:0000259" key="17">
    <source>
        <dbReference type="PROSITE" id="PS51217"/>
    </source>
</evidence>
<evidence type="ECO:0000313" key="18">
    <source>
        <dbReference type="EMBL" id="UQN15834.1"/>
    </source>
</evidence>
<dbReference type="PROSITE" id="PS51217">
    <property type="entry name" value="UVRD_HELICASE_CTER"/>
    <property type="match status" value="1"/>
</dbReference>
<feature type="domain" description="UvrD-like helicase ATP-binding" evidence="16">
    <location>
        <begin position="21"/>
        <end position="350"/>
    </location>
</feature>
<evidence type="ECO:0000256" key="15">
    <source>
        <dbReference type="PROSITE-ProRule" id="PRU00560"/>
    </source>
</evidence>
<dbReference type="Pfam" id="PF12705">
    <property type="entry name" value="PDDEXK_1"/>
    <property type="match status" value="1"/>
</dbReference>
<keyword evidence="2" id="KW-0540">Nuclease</keyword>
<dbReference type="EMBL" id="CP097160">
    <property type="protein sequence ID" value="UQN15834.1"/>
    <property type="molecule type" value="Genomic_DNA"/>
</dbReference>
<evidence type="ECO:0000256" key="12">
    <source>
        <dbReference type="ARBA" id="ARBA00034617"/>
    </source>
</evidence>
<dbReference type="PROSITE" id="PS51198">
    <property type="entry name" value="UVRD_HELICASE_ATP_BIND"/>
    <property type="match status" value="1"/>
</dbReference>
<keyword evidence="5 15" id="KW-0378">Hydrolase</keyword>
<dbReference type="Gene3D" id="3.40.50.300">
    <property type="entry name" value="P-loop containing nucleotide triphosphate hydrolases"/>
    <property type="match status" value="3"/>
</dbReference>
<dbReference type="PANTHER" id="PTHR11070:SF55">
    <property type="entry name" value="DNA 3'-5' HELICASE"/>
    <property type="match status" value="1"/>
</dbReference>
<keyword evidence="7" id="KW-0269">Exonuclease</keyword>
<gene>
    <name evidence="18" type="ORF">M3M28_05115</name>
</gene>
<dbReference type="EC" id="5.6.2.4" evidence="13"/>
<dbReference type="Pfam" id="PF13361">
    <property type="entry name" value="UvrD_C"/>
    <property type="match status" value="1"/>
</dbReference>
<evidence type="ECO:0000256" key="13">
    <source>
        <dbReference type="ARBA" id="ARBA00034808"/>
    </source>
</evidence>
<reference evidence="18" key="1">
    <citation type="submission" date="2022-05" db="EMBL/GenBank/DDBJ databases">
        <title>Complete genome sequence of toluene-degrading Gulosibacter sediminis strain ACHW.36C.</title>
        <authorList>
            <person name="Wai A.C."/>
            <person name="Lai G.K."/>
            <person name="Griffin S.D."/>
            <person name="Leung F.C."/>
        </authorList>
    </citation>
    <scope>NUCLEOTIDE SEQUENCE [LARGE SCALE GENOMIC DNA]</scope>
    <source>
        <strain evidence="18">ACHW.36C</strain>
    </source>
</reference>
<dbReference type="InterPro" id="IPR014016">
    <property type="entry name" value="UvrD-like_ATP-bd"/>
</dbReference>
<keyword evidence="9" id="KW-0238">DNA-binding</keyword>
<dbReference type="Gene3D" id="1.10.10.160">
    <property type="match status" value="1"/>
</dbReference>
<evidence type="ECO:0000256" key="11">
    <source>
        <dbReference type="ARBA" id="ARBA00023235"/>
    </source>
</evidence>
<dbReference type="InterPro" id="IPR013986">
    <property type="entry name" value="DExx_box_DNA_helicase_dom_sf"/>
</dbReference>
<comment type="similarity">
    <text evidence="1">Belongs to the helicase family. UvrD subfamily.</text>
</comment>
<evidence type="ECO:0000256" key="5">
    <source>
        <dbReference type="ARBA" id="ARBA00022801"/>
    </source>
</evidence>
<proteinExistence type="inferred from homology"/>
<evidence type="ECO:0000256" key="6">
    <source>
        <dbReference type="ARBA" id="ARBA00022806"/>
    </source>
</evidence>
<evidence type="ECO:0000256" key="1">
    <source>
        <dbReference type="ARBA" id="ARBA00009922"/>
    </source>
</evidence>
<accession>A0ABY4MZL5</accession>
<keyword evidence="4" id="KW-0227">DNA damage</keyword>
<dbReference type="InterPro" id="IPR011604">
    <property type="entry name" value="PDDEXK-like_dom_sf"/>
</dbReference>
<keyword evidence="3 15" id="KW-0547">Nucleotide-binding</keyword>
<evidence type="ECO:0000256" key="10">
    <source>
        <dbReference type="ARBA" id="ARBA00023204"/>
    </source>
</evidence>
<evidence type="ECO:0000259" key="16">
    <source>
        <dbReference type="PROSITE" id="PS51198"/>
    </source>
</evidence>
<evidence type="ECO:0000256" key="9">
    <source>
        <dbReference type="ARBA" id="ARBA00023125"/>
    </source>
</evidence>
<evidence type="ECO:0000256" key="4">
    <source>
        <dbReference type="ARBA" id="ARBA00022763"/>
    </source>
</evidence>
<comment type="catalytic activity">
    <reaction evidence="12">
        <text>Couples ATP hydrolysis with the unwinding of duplex DNA by translocating in the 3'-5' direction.</text>
        <dbReference type="EC" id="5.6.2.4"/>
    </reaction>
</comment>
<evidence type="ECO:0000256" key="8">
    <source>
        <dbReference type="ARBA" id="ARBA00022840"/>
    </source>
</evidence>
<dbReference type="PANTHER" id="PTHR11070">
    <property type="entry name" value="UVRD / RECB / PCRA DNA HELICASE FAMILY MEMBER"/>
    <property type="match status" value="1"/>
</dbReference>
<protein>
    <recommendedName>
        <fullName evidence="13">DNA 3'-5' helicase</fullName>
        <ecNumber evidence="13">5.6.2.4</ecNumber>
    </recommendedName>
</protein>
<dbReference type="Gene3D" id="1.10.486.10">
    <property type="entry name" value="PCRA, domain 4"/>
    <property type="match status" value="1"/>
</dbReference>
<keyword evidence="8 15" id="KW-0067">ATP-binding</keyword>
<dbReference type="InterPro" id="IPR038726">
    <property type="entry name" value="PDDEXK_AddAB-type"/>
</dbReference>
<feature type="domain" description="UvrD-like helicase C-terminal" evidence="17">
    <location>
        <begin position="351"/>
        <end position="665"/>
    </location>
</feature>
<dbReference type="GO" id="GO:0004386">
    <property type="term" value="F:helicase activity"/>
    <property type="evidence" value="ECO:0007669"/>
    <property type="project" value="UniProtKB-KW"/>
</dbReference>
<evidence type="ECO:0000256" key="7">
    <source>
        <dbReference type="ARBA" id="ARBA00022839"/>
    </source>
</evidence>
<sequence>MSPITFEQLAELTTKPGDTVHPITDEQRGIVDAPLAPTIVTAGAGSGKTHTMMLRILWLVANRGVAPSEVLGLTFTRKAAGELRERVEAGLERLRLAGHIDVDEFNLPQVSTYNSYASDIYKQYALLVGREPDALLLDEPSAFSLMRSVVLASDDPGLERLGTTSVGSVAASALKIARAMRENGRNAREVADYAAEVAAAADEIEARSAKPFTQALRGTNLQLERLDQLSVYARLAEVYEARKVELGAIEFTDQVAYAAQIIALDPAIAEEVRGATRQVILDEYQDTSVGQTRLFAELFGQQAVMAVGDPKQSIYAWRGASAANMKRFAADFANGSEYHQFTLTTSWRNDREILRVANTIAAPLPAIERGEELKAAAKAGEGEVHIRHFLTEPDEAKHVAEWFAGKLEQAPDATGAVLVRARSSMAAYAQALHEAGVPHQVIGLGGLVRTPEVVDLTSLLRAAADEFAGSELLRLLLGARFELGLADVHQLSELAGALTRLGADGRKLDEQRRRAVRDDIRDTETGTSLAEALEFVRTATSETVRRFVPELTDKGERRLRDAGTLISRVRGAMDLPLVDWVTTTISLSRLRIETAANPRNAVAAANLDAFVEAVVQYASAVPDADVHEFLDWLELTFRDDQLAEYSPTPPKQGIVQLTTIHSAKGLEWDYVALGNLAKGKLPGPQGVNQLVGSGQLPNALREDREDLPHLPLGKIETDEDLKWHFKGAPTHDRAGAGNEREQPFVTQKFLQLIREDRRLAYVAMTRAKHGLLLTSARWKAGLKTPSTPSMFQLELRDSLPLEHTEFDAPWARIDDKPVVFTLAQLEEEKDEDLKAIKDALSTNPLEGDAVPQAWPPSPMARGDLATATELASAVGAAAESAEVESPYDTLIELLVAEREQANRPPELRLPSRFGASLLHDLFDDPAAIARNAARPMPSRPYRATLVGNLFHSWVESLYEDVAGGGAALEGADLDDADFSSASLTQLDDDDRQRLEQLQSTFLASRFTAGGRRPSAVELPVDAPLGEFTVVNKIDAVYRDDDGTIEIVDWKTGRAPRTAEERRGREYQLMSYAHAYAASFDEPIERIRATLYYVADDLEISVTELLSVDELVELLRDAQGRVAQAG</sequence>
<keyword evidence="10" id="KW-0234">DNA repair</keyword>
<evidence type="ECO:0000256" key="3">
    <source>
        <dbReference type="ARBA" id="ARBA00022741"/>
    </source>
</evidence>
<dbReference type="CDD" id="cd17932">
    <property type="entry name" value="DEXQc_UvrD"/>
    <property type="match status" value="1"/>
</dbReference>
<keyword evidence="6 15" id="KW-0347">Helicase</keyword>
<dbReference type="InterPro" id="IPR014017">
    <property type="entry name" value="DNA_helicase_UvrD-like_C"/>
</dbReference>
<dbReference type="Pfam" id="PF00580">
    <property type="entry name" value="UvrD-helicase"/>
    <property type="match status" value="1"/>
</dbReference>